<protein>
    <submittedName>
        <fullName evidence="10">Cytochrome P450</fullName>
    </submittedName>
</protein>
<dbReference type="GO" id="GO:0020037">
    <property type="term" value="F:heme binding"/>
    <property type="evidence" value="ECO:0007669"/>
    <property type="project" value="InterPro"/>
</dbReference>
<dbReference type="GO" id="GO:0005506">
    <property type="term" value="F:iron ion binding"/>
    <property type="evidence" value="ECO:0007669"/>
    <property type="project" value="InterPro"/>
</dbReference>
<comment type="cofactor">
    <cofactor evidence="1 8">
        <name>heme</name>
        <dbReference type="ChEBI" id="CHEBI:30413"/>
    </cofactor>
</comment>
<dbReference type="GO" id="GO:0004497">
    <property type="term" value="F:monooxygenase activity"/>
    <property type="evidence" value="ECO:0007669"/>
    <property type="project" value="UniProtKB-KW"/>
</dbReference>
<evidence type="ECO:0000256" key="8">
    <source>
        <dbReference type="PIRSR" id="PIRSR602403-1"/>
    </source>
</evidence>
<sequence length="495" mass="57222">MLCHDFTPYAAKGERHRQPCAYMRTMAAPRCVATGRLLPNYLQEREMTSQAYKQEPDNRDLDHIPGSDGLPYFGRGLDAVFRLKDLADEHYRKWGEVSRIKILDQRGVLVLGADNYQRIYLDRDKNFSAEMGYDANLGQFYKGGLLLRDFEEHKFQRRIMQSAFKTAVMGNYVAEMNPIIEAHLDSWSQHGRIEFGASIKELLLAVGARVFIGVEASGAEAEALNRAFTDINEGLVGQVKKELPFTKFRKGKQGERFLARYFAELIPRRRGSDGTDMLTYMCNEKQEDGRFFDEQDIIAHASFLLFAAHDTTTSVLNHLVMYSAMDPSWQRKMRAEVESLGKDTLEYEDLASLELIDRCFHECLRLHPSVPLMTRRTIRECELGAYTIPPNTMLFLPPMFNHRDPRYWSNPDQFDPDRFLPERAEHKQHSFCYHPFGGGAHKCIGMHFAVMLAKAFMFQFLKRFDYQTPKGFKPRLLWVPLPKPARLPLDISPRH</sequence>
<organism evidence="10 11">
    <name type="scientific">Pseudohalioglobus sediminis</name>
    <dbReference type="NCBI Taxonomy" id="2606449"/>
    <lineage>
        <taxon>Bacteria</taxon>
        <taxon>Pseudomonadati</taxon>
        <taxon>Pseudomonadota</taxon>
        <taxon>Gammaproteobacteria</taxon>
        <taxon>Cellvibrionales</taxon>
        <taxon>Halieaceae</taxon>
        <taxon>Pseudohalioglobus</taxon>
    </lineage>
</organism>
<dbReference type="Pfam" id="PF00067">
    <property type="entry name" value="p450"/>
    <property type="match status" value="1"/>
</dbReference>
<keyword evidence="3 8" id="KW-0349">Heme</keyword>
<dbReference type="SUPFAM" id="SSF48264">
    <property type="entry name" value="Cytochrome P450"/>
    <property type="match status" value="1"/>
</dbReference>
<dbReference type="PANTHER" id="PTHR24286">
    <property type="entry name" value="CYTOCHROME P450 26"/>
    <property type="match status" value="1"/>
</dbReference>
<dbReference type="PANTHER" id="PTHR24286:SF24">
    <property type="entry name" value="LANOSTEROL 14-ALPHA DEMETHYLASE"/>
    <property type="match status" value="1"/>
</dbReference>
<dbReference type="AlphaFoldDB" id="A0A5B0X1P1"/>
<gene>
    <name evidence="10" type="ORF">F0M18_05020</name>
</gene>
<dbReference type="PRINTS" id="PR00465">
    <property type="entry name" value="EP450IV"/>
</dbReference>
<dbReference type="InterPro" id="IPR001128">
    <property type="entry name" value="Cyt_P450"/>
</dbReference>
<dbReference type="InterPro" id="IPR002403">
    <property type="entry name" value="Cyt_P450_E_grp-IV"/>
</dbReference>
<comment type="caution">
    <text evidence="10">The sequence shown here is derived from an EMBL/GenBank/DDBJ whole genome shotgun (WGS) entry which is preliminary data.</text>
</comment>
<evidence type="ECO:0000256" key="2">
    <source>
        <dbReference type="ARBA" id="ARBA00010617"/>
    </source>
</evidence>
<proteinExistence type="inferred from homology"/>
<keyword evidence="11" id="KW-1185">Reference proteome</keyword>
<reference evidence="10 11" key="1">
    <citation type="submission" date="2019-09" db="EMBL/GenBank/DDBJ databases">
        <authorList>
            <person name="Chen X.-Y."/>
        </authorList>
    </citation>
    <scope>NUCLEOTIDE SEQUENCE [LARGE SCALE GENOMIC DNA]</scope>
    <source>
        <strain evidence="10 11">NY5</strain>
    </source>
</reference>
<feature type="binding site" description="axial binding residue" evidence="8">
    <location>
        <position position="443"/>
    </location>
    <ligand>
        <name>heme</name>
        <dbReference type="ChEBI" id="CHEBI:30413"/>
    </ligand>
    <ligandPart>
        <name>Fe</name>
        <dbReference type="ChEBI" id="CHEBI:18248"/>
    </ligandPart>
</feature>
<keyword evidence="5 9" id="KW-0560">Oxidoreductase</keyword>
<keyword evidence="7 9" id="KW-0503">Monooxygenase</keyword>
<evidence type="ECO:0000256" key="5">
    <source>
        <dbReference type="ARBA" id="ARBA00023002"/>
    </source>
</evidence>
<evidence type="ECO:0000256" key="9">
    <source>
        <dbReference type="RuleBase" id="RU000461"/>
    </source>
</evidence>
<comment type="similarity">
    <text evidence="2 9">Belongs to the cytochrome P450 family.</text>
</comment>
<dbReference type="InterPro" id="IPR017972">
    <property type="entry name" value="Cyt_P450_CS"/>
</dbReference>
<evidence type="ECO:0000256" key="3">
    <source>
        <dbReference type="ARBA" id="ARBA00022617"/>
    </source>
</evidence>
<keyword evidence="6 8" id="KW-0408">Iron</keyword>
<accession>A0A5B0X1P1</accession>
<keyword evidence="4 8" id="KW-0479">Metal-binding</keyword>
<evidence type="ECO:0000256" key="7">
    <source>
        <dbReference type="ARBA" id="ARBA00023033"/>
    </source>
</evidence>
<dbReference type="PROSITE" id="PS00086">
    <property type="entry name" value="CYTOCHROME_P450"/>
    <property type="match status" value="1"/>
</dbReference>
<dbReference type="InterPro" id="IPR036396">
    <property type="entry name" value="Cyt_P450_sf"/>
</dbReference>
<evidence type="ECO:0000256" key="6">
    <source>
        <dbReference type="ARBA" id="ARBA00023004"/>
    </source>
</evidence>
<dbReference type="EMBL" id="VTUX01000002">
    <property type="protein sequence ID" value="KAA1193206.1"/>
    <property type="molecule type" value="Genomic_DNA"/>
</dbReference>
<dbReference type="GO" id="GO:0016125">
    <property type="term" value="P:sterol metabolic process"/>
    <property type="evidence" value="ECO:0007669"/>
    <property type="project" value="TreeGrafter"/>
</dbReference>
<dbReference type="GO" id="GO:0016705">
    <property type="term" value="F:oxidoreductase activity, acting on paired donors, with incorporation or reduction of molecular oxygen"/>
    <property type="evidence" value="ECO:0007669"/>
    <property type="project" value="InterPro"/>
</dbReference>
<dbReference type="Proteomes" id="UP000323708">
    <property type="component" value="Unassembled WGS sequence"/>
</dbReference>
<evidence type="ECO:0000256" key="1">
    <source>
        <dbReference type="ARBA" id="ARBA00001971"/>
    </source>
</evidence>
<evidence type="ECO:0000256" key="4">
    <source>
        <dbReference type="ARBA" id="ARBA00022723"/>
    </source>
</evidence>
<name>A0A5B0X1P1_9GAMM</name>
<evidence type="ECO:0000313" key="11">
    <source>
        <dbReference type="Proteomes" id="UP000323708"/>
    </source>
</evidence>
<dbReference type="Gene3D" id="1.10.630.10">
    <property type="entry name" value="Cytochrome P450"/>
    <property type="match status" value="1"/>
</dbReference>
<evidence type="ECO:0000313" key="10">
    <source>
        <dbReference type="EMBL" id="KAA1193206.1"/>
    </source>
</evidence>